<dbReference type="PANTHER" id="PTHR30069">
    <property type="entry name" value="TONB-DEPENDENT OUTER MEMBRANE RECEPTOR"/>
    <property type="match status" value="1"/>
</dbReference>
<protein>
    <submittedName>
        <fullName evidence="13">TonB-dependent receptor</fullName>
    </submittedName>
</protein>
<evidence type="ECO:0000256" key="7">
    <source>
        <dbReference type="ARBA" id="ARBA00023136"/>
    </source>
</evidence>
<evidence type="ECO:0000313" key="13">
    <source>
        <dbReference type="EMBL" id="TJY34119.1"/>
    </source>
</evidence>
<keyword evidence="3 9" id="KW-1134">Transmembrane beta strand</keyword>
<dbReference type="PROSITE" id="PS52016">
    <property type="entry name" value="TONB_DEPENDENT_REC_3"/>
    <property type="match status" value="1"/>
</dbReference>
<dbReference type="Gene3D" id="2.40.170.20">
    <property type="entry name" value="TonB-dependent receptor, beta-barrel domain"/>
    <property type="match status" value="1"/>
</dbReference>
<dbReference type="OrthoDB" id="9764669at2"/>
<reference evidence="13 14" key="1">
    <citation type="submission" date="2019-04" db="EMBL/GenBank/DDBJ databases">
        <title>Lacinutrix sp. nov., isolated from marine water.</title>
        <authorList>
            <person name="Kim W."/>
        </authorList>
    </citation>
    <scope>NUCLEOTIDE SEQUENCE [LARGE SCALE GENOMIC DNA]</scope>
    <source>
        <strain evidence="13 14">CAU 1491</strain>
    </source>
</reference>
<evidence type="ECO:0000256" key="10">
    <source>
        <dbReference type="RuleBase" id="RU003357"/>
    </source>
</evidence>
<dbReference type="InterPro" id="IPR037066">
    <property type="entry name" value="Plug_dom_sf"/>
</dbReference>
<keyword evidence="8 9" id="KW-0998">Cell outer membrane</keyword>
<keyword evidence="5" id="KW-0732">Signal</keyword>
<dbReference type="InterPro" id="IPR012910">
    <property type="entry name" value="Plug_dom"/>
</dbReference>
<gene>
    <name evidence="13" type="ORF">E5167_12455</name>
</gene>
<evidence type="ECO:0000259" key="11">
    <source>
        <dbReference type="Pfam" id="PF00593"/>
    </source>
</evidence>
<dbReference type="Pfam" id="PF00593">
    <property type="entry name" value="TonB_dep_Rec_b-barrel"/>
    <property type="match status" value="1"/>
</dbReference>
<dbReference type="PANTHER" id="PTHR30069:SF50">
    <property type="entry name" value="TONB-DEPENDENT RECEPTOR HI_1217-RELATED"/>
    <property type="match status" value="1"/>
</dbReference>
<keyword evidence="13" id="KW-0675">Receptor</keyword>
<comment type="subcellular location">
    <subcellularLocation>
        <location evidence="1 9">Cell outer membrane</location>
        <topology evidence="1 9">Multi-pass membrane protein</topology>
    </subcellularLocation>
</comment>
<dbReference type="GO" id="GO:0044718">
    <property type="term" value="P:siderophore transmembrane transport"/>
    <property type="evidence" value="ECO:0007669"/>
    <property type="project" value="TreeGrafter"/>
</dbReference>
<evidence type="ECO:0000259" key="12">
    <source>
        <dbReference type="Pfam" id="PF07715"/>
    </source>
</evidence>
<evidence type="ECO:0000256" key="4">
    <source>
        <dbReference type="ARBA" id="ARBA00022692"/>
    </source>
</evidence>
<evidence type="ECO:0000313" key="14">
    <source>
        <dbReference type="Proteomes" id="UP000307657"/>
    </source>
</evidence>
<dbReference type="Pfam" id="PF07715">
    <property type="entry name" value="Plug"/>
    <property type="match status" value="1"/>
</dbReference>
<dbReference type="EMBL" id="SUPL01000006">
    <property type="protein sequence ID" value="TJY34119.1"/>
    <property type="molecule type" value="Genomic_DNA"/>
</dbReference>
<dbReference type="InterPro" id="IPR000531">
    <property type="entry name" value="Beta-barrel_TonB"/>
</dbReference>
<comment type="caution">
    <text evidence="13">The sequence shown here is derived from an EMBL/GenBank/DDBJ whole genome shotgun (WGS) entry which is preliminary data.</text>
</comment>
<dbReference type="RefSeq" id="WP_136844475.1">
    <property type="nucleotide sequence ID" value="NZ_SUPL01000006.1"/>
</dbReference>
<feature type="domain" description="TonB-dependent receptor-like beta-barrel" evidence="11">
    <location>
        <begin position="267"/>
        <end position="616"/>
    </location>
</feature>
<dbReference type="GO" id="GO:0009279">
    <property type="term" value="C:cell outer membrane"/>
    <property type="evidence" value="ECO:0007669"/>
    <property type="project" value="UniProtKB-SubCell"/>
</dbReference>
<organism evidence="13 14">
    <name type="scientific">Pontimicrobium aquaticum</name>
    <dbReference type="NCBI Taxonomy" id="2565367"/>
    <lineage>
        <taxon>Bacteria</taxon>
        <taxon>Pseudomonadati</taxon>
        <taxon>Bacteroidota</taxon>
        <taxon>Flavobacteriia</taxon>
        <taxon>Flavobacteriales</taxon>
        <taxon>Flavobacteriaceae</taxon>
        <taxon>Pontimicrobium</taxon>
    </lineage>
</organism>
<keyword evidence="2 9" id="KW-0813">Transport</keyword>
<evidence type="ECO:0000256" key="1">
    <source>
        <dbReference type="ARBA" id="ARBA00004571"/>
    </source>
</evidence>
<evidence type="ECO:0000256" key="8">
    <source>
        <dbReference type="ARBA" id="ARBA00023237"/>
    </source>
</evidence>
<keyword evidence="7 9" id="KW-0472">Membrane</keyword>
<feature type="domain" description="TonB-dependent receptor plug" evidence="12">
    <location>
        <begin position="46"/>
        <end position="154"/>
    </location>
</feature>
<dbReference type="Proteomes" id="UP000307657">
    <property type="component" value="Unassembled WGS sequence"/>
</dbReference>
<evidence type="ECO:0000256" key="2">
    <source>
        <dbReference type="ARBA" id="ARBA00022448"/>
    </source>
</evidence>
<comment type="similarity">
    <text evidence="9 10">Belongs to the TonB-dependent receptor family.</text>
</comment>
<dbReference type="AlphaFoldDB" id="A0A4V5LQ65"/>
<accession>A0A4V5LQ65</accession>
<evidence type="ECO:0000256" key="5">
    <source>
        <dbReference type="ARBA" id="ARBA00022729"/>
    </source>
</evidence>
<dbReference type="InterPro" id="IPR036942">
    <property type="entry name" value="Beta-barrel_TonB_sf"/>
</dbReference>
<evidence type="ECO:0000256" key="9">
    <source>
        <dbReference type="PROSITE-ProRule" id="PRU01360"/>
    </source>
</evidence>
<evidence type="ECO:0000256" key="3">
    <source>
        <dbReference type="ARBA" id="ARBA00022452"/>
    </source>
</evidence>
<proteinExistence type="inferred from homology"/>
<dbReference type="SUPFAM" id="SSF56935">
    <property type="entry name" value="Porins"/>
    <property type="match status" value="1"/>
</dbReference>
<dbReference type="InterPro" id="IPR039426">
    <property type="entry name" value="TonB-dep_rcpt-like"/>
</dbReference>
<dbReference type="Gene3D" id="2.170.130.10">
    <property type="entry name" value="TonB-dependent receptor, plug domain"/>
    <property type="match status" value="1"/>
</dbReference>
<evidence type="ECO:0000256" key="6">
    <source>
        <dbReference type="ARBA" id="ARBA00023077"/>
    </source>
</evidence>
<dbReference type="PROSITE" id="PS01156">
    <property type="entry name" value="TONB_DEPENDENT_REC_2"/>
    <property type="match status" value="1"/>
</dbReference>
<dbReference type="GO" id="GO:0015344">
    <property type="term" value="F:siderophore uptake transmembrane transporter activity"/>
    <property type="evidence" value="ECO:0007669"/>
    <property type="project" value="TreeGrafter"/>
</dbReference>
<keyword evidence="14" id="KW-1185">Reference proteome</keyword>
<dbReference type="InterPro" id="IPR010917">
    <property type="entry name" value="TonB_rcpt_CS"/>
</dbReference>
<sequence>MNKNTCVLSVCCTLISVFGFTQQDNETNTQQLDEVVVTSSRFEIKKEDSGKVITKITQEALKKLQGKSIAEIINSTVGIEINGTKSNAGQNLSYFVRGGRNRQVLVLIDGIAVSDASQIANNYDLRLLNADQVESIEILKGASSTLYGSGAATAVINIKLKDASEKVITANFKSVLGSNQSQSDNNYHIENFQNSVSINGTVSKFNYLASFGNQFTNGLSAVKNGPEKDAFNAINGYLKLGYKISNAYNVNVYGSFDKYKADFDDGFMFQDADNMIKTNQHRIGISSNYKYKNGSIIVNAVTNNIERDVTSNYPNIYKAKSYLMDVYNKYNFNDVFYTVLGVNYQDNRMESFEVPFGSTSLEQSISPNDATFTVLDPYVNVVYTSNFGLNINSGLRFNNHNEYGSHFVYSINPSFKKDVTFGYIKGLVSYSTAYITPSLYQLFEPTYGNKDLKPEENRTIELGAELGIANEATMSVVYFNRKETNFIDFVDLGNWTFQYNNVENTFIASGIELTADYKFSKKVNIAANATYTKVEDDLNLRIPKIKVNTKFNYQVNKHFFVSASYQFNDKRNDAFYNNVTFTNEEVSLNSYHLLDVYMSHKLINNKVTLFANVTNIFNADYEELYGYTTKGRNVTFGFNLSF</sequence>
<name>A0A4V5LQ65_9FLAO</name>
<keyword evidence="6 10" id="KW-0798">TonB box</keyword>
<keyword evidence="4 9" id="KW-0812">Transmembrane</keyword>